<evidence type="ECO:0000256" key="4">
    <source>
        <dbReference type="ARBA" id="ARBA00013064"/>
    </source>
</evidence>
<dbReference type="SUPFAM" id="SSF52799">
    <property type="entry name" value="(Phosphotyrosine protein) phosphatases II"/>
    <property type="match status" value="1"/>
</dbReference>
<dbReference type="GO" id="GO:0004725">
    <property type="term" value="F:protein tyrosine phosphatase activity"/>
    <property type="evidence" value="ECO:0007669"/>
    <property type="project" value="UniProtKB-EC"/>
</dbReference>
<keyword evidence="9" id="KW-0539">Nucleus</keyword>
<dbReference type="GO" id="GO:0005634">
    <property type="term" value="C:nucleus"/>
    <property type="evidence" value="ECO:0007669"/>
    <property type="project" value="UniProtKB-SubCell"/>
</dbReference>
<evidence type="ECO:0000256" key="14">
    <source>
        <dbReference type="ARBA" id="ARBA00048336"/>
    </source>
</evidence>
<dbReference type="CDD" id="cd14575">
    <property type="entry name" value="DUPD1"/>
    <property type="match status" value="1"/>
</dbReference>
<dbReference type="SMART" id="SM00195">
    <property type="entry name" value="DSPc"/>
    <property type="match status" value="1"/>
</dbReference>
<dbReference type="PROSITE" id="PS50054">
    <property type="entry name" value="TYR_PHOSPHATASE_DUAL"/>
    <property type="match status" value="1"/>
</dbReference>
<dbReference type="PROSITE" id="PS00383">
    <property type="entry name" value="TYR_PHOSPHATASE_1"/>
    <property type="match status" value="1"/>
</dbReference>
<protein>
    <recommendedName>
        <fullName evidence="10">Dual specificity phosphatase 29</fullName>
        <ecNumber evidence="5">3.1.3.16</ecNumber>
        <ecNumber evidence="4">3.1.3.48</ecNumber>
    </recommendedName>
    <alternativeName>
        <fullName evidence="11">Dual specificity phosphatase DUPD1</fullName>
    </alternativeName>
</protein>
<dbReference type="InterPro" id="IPR029021">
    <property type="entry name" value="Prot-tyrosine_phosphatase-like"/>
</dbReference>
<evidence type="ECO:0000256" key="6">
    <source>
        <dbReference type="ARBA" id="ARBA00022490"/>
    </source>
</evidence>
<gene>
    <name evidence="20" type="ORF">J0S82_016552</name>
</gene>
<evidence type="ECO:0000256" key="3">
    <source>
        <dbReference type="ARBA" id="ARBA00008601"/>
    </source>
</evidence>
<dbReference type="FunFam" id="3.90.190.10:FF:000037">
    <property type="entry name" value="dual specificity protein phosphatase 26"/>
    <property type="match status" value="1"/>
</dbReference>
<comment type="subcellular location">
    <subcellularLocation>
        <location evidence="2">Cytoplasm</location>
    </subcellularLocation>
    <subcellularLocation>
        <location evidence="1">Nucleus</location>
    </subcellularLocation>
</comment>
<dbReference type="AlphaFoldDB" id="A0A8J5ZV63"/>
<dbReference type="PRINTS" id="PR01908">
    <property type="entry name" value="ADSPHPHTASE"/>
</dbReference>
<dbReference type="InterPro" id="IPR000340">
    <property type="entry name" value="Dual-sp_phosphatase_cat-dom"/>
</dbReference>
<proteinExistence type="inferred from homology"/>
<keyword evidence="7" id="KW-0378">Hydrolase</keyword>
<dbReference type="Proteomes" id="UP000700334">
    <property type="component" value="Unassembled WGS sequence"/>
</dbReference>
<dbReference type="InterPro" id="IPR020405">
    <property type="entry name" value="Atypical_DUSP_subfamA"/>
</dbReference>
<dbReference type="PRINTS" id="PR01909">
    <property type="entry name" value="ADSPHPHTASEA"/>
</dbReference>
<organism evidence="20 21">
    <name type="scientific">Galemys pyrenaicus</name>
    <name type="common">Iberian desman</name>
    <name type="synonym">Pyrenean desman</name>
    <dbReference type="NCBI Taxonomy" id="202257"/>
    <lineage>
        <taxon>Eukaryota</taxon>
        <taxon>Metazoa</taxon>
        <taxon>Chordata</taxon>
        <taxon>Craniata</taxon>
        <taxon>Vertebrata</taxon>
        <taxon>Euteleostomi</taxon>
        <taxon>Mammalia</taxon>
        <taxon>Eutheria</taxon>
        <taxon>Laurasiatheria</taxon>
        <taxon>Eulipotyphla</taxon>
        <taxon>Talpidae</taxon>
        <taxon>Galemys</taxon>
    </lineage>
</organism>
<name>A0A8J5ZV63_GALPY</name>
<evidence type="ECO:0000256" key="12">
    <source>
        <dbReference type="ARBA" id="ARBA00046781"/>
    </source>
</evidence>
<evidence type="ECO:0000313" key="21">
    <source>
        <dbReference type="Proteomes" id="UP000700334"/>
    </source>
</evidence>
<evidence type="ECO:0000256" key="10">
    <source>
        <dbReference type="ARBA" id="ARBA00023845"/>
    </source>
</evidence>
<dbReference type="InterPro" id="IPR016130">
    <property type="entry name" value="Tyr_Pase_AS"/>
</dbReference>
<evidence type="ECO:0000256" key="17">
    <source>
        <dbReference type="SAM" id="MobiDB-lite"/>
    </source>
</evidence>
<evidence type="ECO:0000256" key="13">
    <source>
        <dbReference type="ARBA" id="ARBA00047761"/>
    </source>
</evidence>
<evidence type="ECO:0000256" key="7">
    <source>
        <dbReference type="ARBA" id="ARBA00022801"/>
    </source>
</evidence>
<dbReference type="PANTHER" id="PTHR45682">
    <property type="entry name" value="AGAP008228-PA"/>
    <property type="match status" value="1"/>
</dbReference>
<sequence>MGSTPVDKRPLFQLFGDRARGRAPQTPGLIHPKKTKLGNSFLCPPSSHTSCLCDWVGDKLVGSRYRAPEVSFKSHWQIILQADTVGLFSDSCKVSVSRSDPKNRLSDASRGGRLCSCHTPHGPAPPDQAGRHSRGFQHGDEEGDGSFYSIMKEEWLWQGFRKERKPFGSKMTSGEPKTSLKDAYPSAKRLLPKTEEEEEADDYCTPGAFELERLFWKGSPQYTHVNEVWPKLYIGDEATALDRYSLQKARFTHVLNAAHGRWNVDTGPDYYRDLAIEYHGVEADDLPTFDLSVFFYSAAAFIASALRYDHNKILVHCVMGRSRSATLVLAYLMIHRNMTLVDAIKQVAKNRCVLPNRGFLKQLRELDKQLVQQRRRAQCSDNGEMVGEEEP</sequence>
<accession>A0A8J5ZV63</accession>
<comment type="catalytic activity">
    <reaction evidence="14">
        <text>O-phospho-L-threonyl-[protein] + H2O = L-threonyl-[protein] + phosphate</text>
        <dbReference type="Rhea" id="RHEA:47004"/>
        <dbReference type="Rhea" id="RHEA-COMP:11060"/>
        <dbReference type="Rhea" id="RHEA-COMP:11605"/>
        <dbReference type="ChEBI" id="CHEBI:15377"/>
        <dbReference type="ChEBI" id="CHEBI:30013"/>
        <dbReference type="ChEBI" id="CHEBI:43474"/>
        <dbReference type="ChEBI" id="CHEBI:61977"/>
        <dbReference type="EC" id="3.1.3.16"/>
    </reaction>
</comment>
<evidence type="ECO:0000256" key="8">
    <source>
        <dbReference type="ARBA" id="ARBA00022912"/>
    </source>
</evidence>
<dbReference type="Gene3D" id="3.90.190.10">
    <property type="entry name" value="Protein tyrosine phosphatase superfamily"/>
    <property type="match status" value="1"/>
</dbReference>
<keyword evidence="8" id="KW-0904">Protein phosphatase</keyword>
<dbReference type="EC" id="3.1.3.16" evidence="5"/>
<feature type="domain" description="Tyrosine specific protein phosphatases" evidence="19">
    <location>
        <begin position="293"/>
        <end position="351"/>
    </location>
</feature>
<evidence type="ECO:0000256" key="2">
    <source>
        <dbReference type="ARBA" id="ARBA00004496"/>
    </source>
</evidence>
<comment type="similarity">
    <text evidence="3">Belongs to the protein-tyrosine phosphatase family. Non-receptor class dual specificity subfamily.</text>
</comment>
<evidence type="ECO:0000259" key="19">
    <source>
        <dbReference type="PROSITE" id="PS50056"/>
    </source>
</evidence>
<evidence type="ECO:0000256" key="5">
    <source>
        <dbReference type="ARBA" id="ARBA00013081"/>
    </source>
</evidence>
<dbReference type="EMBL" id="JAGFMF010012072">
    <property type="protein sequence ID" value="KAG8507976.1"/>
    <property type="molecule type" value="Genomic_DNA"/>
</dbReference>
<feature type="active site" description="Phosphocysteine intermediate" evidence="16">
    <location>
        <position position="317"/>
    </location>
</feature>
<dbReference type="GO" id="GO:0004722">
    <property type="term" value="F:protein serine/threonine phosphatase activity"/>
    <property type="evidence" value="ECO:0007669"/>
    <property type="project" value="UniProtKB-EC"/>
</dbReference>
<evidence type="ECO:0000256" key="9">
    <source>
        <dbReference type="ARBA" id="ARBA00023242"/>
    </source>
</evidence>
<dbReference type="Pfam" id="PF00782">
    <property type="entry name" value="DSPc"/>
    <property type="match status" value="1"/>
</dbReference>
<dbReference type="EC" id="3.1.3.48" evidence="4"/>
<dbReference type="GO" id="GO:0008138">
    <property type="term" value="F:protein tyrosine/serine/threonine phosphatase activity"/>
    <property type="evidence" value="ECO:0007669"/>
    <property type="project" value="InterPro"/>
</dbReference>
<feature type="region of interest" description="Disordered" evidence="17">
    <location>
        <begin position="96"/>
        <end position="138"/>
    </location>
</feature>
<evidence type="ECO:0000256" key="1">
    <source>
        <dbReference type="ARBA" id="ARBA00004123"/>
    </source>
</evidence>
<dbReference type="GO" id="GO:0005737">
    <property type="term" value="C:cytoplasm"/>
    <property type="evidence" value="ECO:0007669"/>
    <property type="project" value="UniProtKB-SubCell"/>
</dbReference>
<dbReference type="GO" id="GO:0043409">
    <property type="term" value="P:negative regulation of MAPK cascade"/>
    <property type="evidence" value="ECO:0007669"/>
    <property type="project" value="TreeGrafter"/>
</dbReference>
<dbReference type="GO" id="GO:0033549">
    <property type="term" value="F:MAP kinase phosphatase activity"/>
    <property type="evidence" value="ECO:0007669"/>
    <property type="project" value="TreeGrafter"/>
</dbReference>
<feature type="domain" description="Tyrosine-protein phosphatase" evidence="18">
    <location>
        <begin position="224"/>
        <end position="372"/>
    </location>
</feature>
<evidence type="ECO:0000256" key="16">
    <source>
        <dbReference type="PIRSR" id="PIRSR620405-1"/>
    </source>
</evidence>
<comment type="catalytic activity">
    <reaction evidence="13">
        <text>O-phospho-L-seryl-[protein] + H2O = L-seryl-[protein] + phosphate</text>
        <dbReference type="Rhea" id="RHEA:20629"/>
        <dbReference type="Rhea" id="RHEA-COMP:9863"/>
        <dbReference type="Rhea" id="RHEA-COMP:11604"/>
        <dbReference type="ChEBI" id="CHEBI:15377"/>
        <dbReference type="ChEBI" id="CHEBI:29999"/>
        <dbReference type="ChEBI" id="CHEBI:43474"/>
        <dbReference type="ChEBI" id="CHEBI:83421"/>
        <dbReference type="EC" id="3.1.3.16"/>
    </reaction>
</comment>
<evidence type="ECO:0000256" key="15">
    <source>
        <dbReference type="ARBA" id="ARBA00051722"/>
    </source>
</evidence>
<reference evidence="20" key="1">
    <citation type="journal article" date="2021" name="Evol. Appl.">
        <title>The genome of the Pyrenean desman and the effects of bottlenecks and inbreeding on the genomic landscape of an endangered species.</title>
        <authorList>
            <person name="Escoda L."/>
            <person name="Castresana J."/>
        </authorList>
    </citation>
    <scope>NUCLEOTIDE SEQUENCE</scope>
    <source>
        <strain evidence="20">IBE-C5619</strain>
    </source>
</reference>
<dbReference type="InterPro" id="IPR020422">
    <property type="entry name" value="TYR_PHOSPHATASE_DUAL_dom"/>
</dbReference>
<keyword evidence="6" id="KW-0963">Cytoplasm</keyword>
<evidence type="ECO:0000259" key="18">
    <source>
        <dbReference type="PROSITE" id="PS50054"/>
    </source>
</evidence>
<dbReference type="PANTHER" id="PTHR45682:SF6">
    <property type="entry name" value="DUAL SPECIFICITY PHOSPHATASE 29"/>
    <property type="match status" value="1"/>
</dbReference>
<keyword evidence="21" id="KW-1185">Reference proteome</keyword>
<dbReference type="PROSITE" id="PS50056">
    <property type="entry name" value="TYR_PHOSPHATASE_2"/>
    <property type="match status" value="1"/>
</dbReference>
<dbReference type="InterPro" id="IPR000387">
    <property type="entry name" value="Tyr_Pase_dom"/>
</dbReference>
<dbReference type="OrthoDB" id="10252009at2759"/>
<evidence type="ECO:0000256" key="11">
    <source>
        <dbReference type="ARBA" id="ARBA00033152"/>
    </source>
</evidence>
<comment type="subunit">
    <text evidence="12">Homodimer. Interacts with PRKAA2.</text>
</comment>
<comment type="catalytic activity">
    <reaction evidence="15">
        <text>O-phospho-L-tyrosyl-[protein] + H2O = L-tyrosyl-[protein] + phosphate</text>
        <dbReference type="Rhea" id="RHEA:10684"/>
        <dbReference type="Rhea" id="RHEA-COMP:10136"/>
        <dbReference type="Rhea" id="RHEA-COMP:20101"/>
        <dbReference type="ChEBI" id="CHEBI:15377"/>
        <dbReference type="ChEBI" id="CHEBI:43474"/>
        <dbReference type="ChEBI" id="CHEBI:46858"/>
        <dbReference type="ChEBI" id="CHEBI:61978"/>
        <dbReference type="EC" id="3.1.3.48"/>
    </reaction>
</comment>
<evidence type="ECO:0000313" key="20">
    <source>
        <dbReference type="EMBL" id="KAG8507976.1"/>
    </source>
</evidence>
<comment type="caution">
    <text evidence="20">The sequence shown here is derived from an EMBL/GenBank/DDBJ whole genome shotgun (WGS) entry which is preliminary data.</text>
</comment>